<dbReference type="Proteomes" id="UP000613743">
    <property type="component" value="Unassembled WGS sequence"/>
</dbReference>
<comment type="caution">
    <text evidence="1">The sequence shown here is derived from an EMBL/GenBank/DDBJ whole genome shotgun (WGS) entry which is preliminary data.</text>
</comment>
<dbReference type="EMBL" id="BMPZ01000011">
    <property type="protein sequence ID" value="GGI90361.1"/>
    <property type="molecule type" value="Genomic_DNA"/>
</dbReference>
<dbReference type="AlphaFoldDB" id="A0A917JXS3"/>
<gene>
    <name evidence="1" type="ORF">GCM10009332_29680</name>
</gene>
<proteinExistence type="predicted"/>
<evidence type="ECO:0000313" key="2">
    <source>
        <dbReference type="Proteomes" id="UP000613743"/>
    </source>
</evidence>
<protein>
    <submittedName>
        <fullName evidence="1">Uncharacterized protein</fullName>
    </submittedName>
</protein>
<organism evidence="1 2">
    <name type="scientific">Shewanella gelidii</name>
    <dbReference type="NCBI Taxonomy" id="1642821"/>
    <lineage>
        <taxon>Bacteria</taxon>
        <taxon>Pseudomonadati</taxon>
        <taxon>Pseudomonadota</taxon>
        <taxon>Gammaproteobacteria</taxon>
        <taxon>Alteromonadales</taxon>
        <taxon>Shewanellaceae</taxon>
        <taxon>Shewanella</taxon>
    </lineage>
</organism>
<reference evidence="1" key="1">
    <citation type="journal article" date="2014" name="Int. J. Syst. Evol. Microbiol.">
        <title>Complete genome sequence of Corynebacterium casei LMG S-19264T (=DSM 44701T), isolated from a smear-ripened cheese.</title>
        <authorList>
            <consortium name="US DOE Joint Genome Institute (JGI-PGF)"/>
            <person name="Walter F."/>
            <person name="Albersmeier A."/>
            <person name="Kalinowski J."/>
            <person name="Ruckert C."/>
        </authorList>
    </citation>
    <scope>NUCLEOTIDE SEQUENCE</scope>
    <source>
        <strain evidence="1">JCM 30804</strain>
    </source>
</reference>
<keyword evidence="2" id="KW-1185">Reference proteome</keyword>
<sequence length="82" mass="9434">MEERIEISVSKEKLAELITEQHLCAADITPLNALAKKQIWQMCLQGCKKALSCPQVRYVLNGMVVEEEKIITIQQCKDKRKF</sequence>
<accession>A0A917JXS3</accession>
<reference evidence="1" key="2">
    <citation type="submission" date="2020-09" db="EMBL/GenBank/DDBJ databases">
        <authorList>
            <person name="Sun Q."/>
            <person name="Ohkuma M."/>
        </authorList>
    </citation>
    <scope>NUCLEOTIDE SEQUENCE</scope>
    <source>
        <strain evidence="1">JCM 30804</strain>
    </source>
</reference>
<evidence type="ECO:0000313" key="1">
    <source>
        <dbReference type="EMBL" id="GGI90361.1"/>
    </source>
</evidence>
<name>A0A917JXS3_9GAMM</name>
<dbReference type="RefSeq" id="WP_188922378.1">
    <property type="nucleotide sequence ID" value="NZ_BMPZ01000011.1"/>
</dbReference>